<accession>A0A8C4XPI7</accession>
<reference evidence="1" key="2">
    <citation type="submission" date="2025-09" db="UniProtKB">
        <authorList>
            <consortium name="Ensembl"/>
        </authorList>
    </citation>
    <scope>IDENTIFICATION</scope>
</reference>
<keyword evidence="2" id="KW-1185">Reference proteome</keyword>
<reference evidence="1" key="1">
    <citation type="submission" date="2025-08" db="UniProtKB">
        <authorList>
            <consortium name="Ensembl"/>
        </authorList>
    </citation>
    <scope>IDENTIFICATION</scope>
</reference>
<dbReference type="AlphaFoldDB" id="A0A8C4XPI7"/>
<protein>
    <submittedName>
        <fullName evidence="1">Uncharacterized protein</fullName>
    </submittedName>
</protein>
<evidence type="ECO:0000313" key="2">
    <source>
        <dbReference type="Proteomes" id="UP000694562"/>
    </source>
</evidence>
<evidence type="ECO:0000313" key="1">
    <source>
        <dbReference type="Ensembl" id="ENSFTIP00000012707.1"/>
    </source>
</evidence>
<dbReference type="Proteomes" id="UP000694562">
    <property type="component" value="Unplaced"/>
</dbReference>
<name>A0A8C4XPI7_FALTI</name>
<sequence length="75" mass="8162">LSQARKSCLKQTEYFIFPSQSFLLHTDFHADRACRGRRRWEGEQGAGAPPGACGIFPSSAMVEGSTLLAAFLSAK</sequence>
<organism evidence="1 2">
    <name type="scientific">Falco tinnunculus</name>
    <name type="common">Common kestrel</name>
    <dbReference type="NCBI Taxonomy" id="100819"/>
    <lineage>
        <taxon>Eukaryota</taxon>
        <taxon>Metazoa</taxon>
        <taxon>Chordata</taxon>
        <taxon>Craniata</taxon>
        <taxon>Vertebrata</taxon>
        <taxon>Euteleostomi</taxon>
        <taxon>Archelosauria</taxon>
        <taxon>Archosauria</taxon>
        <taxon>Dinosauria</taxon>
        <taxon>Saurischia</taxon>
        <taxon>Theropoda</taxon>
        <taxon>Coelurosauria</taxon>
        <taxon>Aves</taxon>
        <taxon>Neognathae</taxon>
        <taxon>Neoaves</taxon>
        <taxon>Telluraves</taxon>
        <taxon>Australaves</taxon>
        <taxon>Falconiformes</taxon>
        <taxon>Falconidae</taxon>
        <taxon>Falco</taxon>
    </lineage>
</organism>
<dbReference type="Ensembl" id="ENSFTIT00000013250.1">
    <property type="protein sequence ID" value="ENSFTIP00000012707.1"/>
    <property type="gene ID" value="ENSFTIG00000008491.1"/>
</dbReference>
<proteinExistence type="predicted"/>